<dbReference type="InterPro" id="IPR039672">
    <property type="entry name" value="MFS_2"/>
</dbReference>
<name>A0A2N5PQ59_MEDGN</name>
<reference evidence="2" key="3">
    <citation type="submission" date="2022-11" db="EMBL/GenBank/DDBJ databases">
        <title>Temperate bacteriophages infecting mucin-degrading bacterium Ruminococcus gnavus from the human gut.</title>
        <authorList>
            <person name="Buttimer C."/>
        </authorList>
    </citation>
    <scope>NUCLEOTIDE SEQUENCE</scope>
    <source>
        <strain evidence="2">CCUG 52279</strain>
    </source>
</reference>
<dbReference type="EMBL" id="QRLN01000013">
    <property type="protein sequence ID" value="RHJ11253.1"/>
    <property type="molecule type" value="Genomic_DNA"/>
</dbReference>
<proteinExistence type="predicted"/>
<comment type="caution">
    <text evidence="3">The sequence shown here is derived from an EMBL/GenBank/DDBJ whole genome shotgun (WGS) entry which is preliminary data.</text>
</comment>
<dbReference type="Proteomes" id="UP000283992">
    <property type="component" value="Unassembled WGS sequence"/>
</dbReference>
<feature type="transmembrane region" description="Helical" evidence="1">
    <location>
        <begin position="186"/>
        <end position="205"/>
    </location>
</feature>
<dbReference type="SUPFAM" id="SSF103473">
    <property type="entry name" value="MFS general substrate transporter"/>
    <property type="match status" value="1"/>
</dbReference>
<reference evidence="3 5" key="1">
    <citation type="journal article" date="2017" name="Genome Med.">
        <title>A novel Ruminococcus gnavus clade enriched in inflammatory bowel disease patients.</title>
        <authorList>
            <person name="Hall A.B."/>
            <person name="Yassour M."/>
            <person name="Sauk J."/>
            <person name="Garner A."/>
            <person name="Jiang X."/>
            <person name="Arthur T."/>
            <person name="Lagoudas G.K."/>
            <person name="Vatanen T."/>
            <person name="Fornelos N."/>
            <person name="Wilson R."/>
            <person name="Bertha M."/>
            <person name="Cohen M."/>
            <person name="Garber J."/>
            <person name="Khalili H."/>
            <person name="Gevers D."/>
            <person name="Ananthakrishnan A.N."/>
            <person name="Kugathasan S."/>
            <person name="Lander E.S."/>
            <person name="Blainey P."/>
            <person name="Vlamakis H."/>
            <person name="Xavier R.J."/>
            <person name="Huttenhower C."/>
        </authorList>
    </citation>
    <scope>NUCLEOTIDE SEQUENCE [LARGE SCALE GENOMIC DNA]</scope>
    <source>
        <strain evidence="3 5">RJX1125</strain>
    </source>
</reference>
<dbReference type="AlphaFoldDB" id="A0A2N5PQ59"/>
<evidence type="ECO:0000313" key="6">
    <source>
        <dbReference type="Proteomes" id="UP000283992"/>
    </source>
</evidence>
<accession>A0A2N5PQ59</accession>
<dbReference type="PANTHER" id="PTHR11328">
    <property type="entry name" value="MAJOR FACILITATOR SUPERFAMILY DOMAIN-CONTAINING PROTEIN"/>
    <property type="match status" value="1"/>
</dbReference>
<dbReference type="GO" id="GO:0008643">
    <property type="term" value="P:carbohydrate transport"/>
    <property type="evidence" value="ECO:0007669"/>
    <property type="project" value="InterPro"/>
</dbReference>
<dbReference type="RefSeq" id="WP_101883720.1">
    <property type="nucleotide sequence ID" value="NZ_BAABSA010000022.1"/>
</dbReference>
<feature type="transmembrane region" description="Helical" evidence="1">
    <location>
        <begin position="272"/>
        <end position="291"/>
    </location>
</feature>
<feature type="transmembrane region" description="Helical" evidence="1">
    <location>
        <begin position="33"/>
        <end position="60"/>
    </location>
</feature>
<dbReference type="EMBL" id="NIHT01000002">
    <property type="protein sequence ID" value="PLT77283.1"/>
    <property type="molecule type" value="Genomic_DNA"/>
</dbReference>
<feature type="transmembrane region" description="Helical" evidence="1">
    <location>
        <begin position="155"/>
        <end position="174"/>
    </location>
</feature>
<feature type="transmembrane region" description="Helical" evidence="1">
    <location>
        <begin position="118"/>
        <end position="143"/>
    </location>
</feature>
<dbReference type="InterPro" id="IPR001927">
    <property type="entry name" value="Na/Gal_symport"/>
</dbReference>
<gene>
    <name evidence="3" type="ORF">CDL23_01435</name>
    <name evidence="4" type="ORF">DW142_10195</name>
    <name evidence="2" type="ORF">OZZ16_02765</name>
</gene>
<sequence length="454" mass="49930">MNKKQIRPFGVKDEIGYVFGDMAGSFVNLFVDAYFLIFCTNVLGISAGWMGTLFLVARLWDAINDPIMGSFPDRWMIGKSGDKFKPWIKIFMLPLALSGVLCFFNVPLEGIALHAYVAFAYVLYGMSYTGTSMPFGAMASVVSDDPIQRSKLSRARSIGGTIVGIVGLSIVPVVCFDKQSNILPERFTLIAVIFGVLSIISYFVLLNCTQERIRQNTEKTEKFNYGKVLKATVHNRPLIGVMVATLGSMLFITGSNQVRSYIFKEYYARTDVMSIISLATIPILVICFPLVPKLVAKFGKKATLMAAIISSTIFSVIPVVMEIKNVYVYSALVVLGTIGQTVFTMLIWALVTDCLDYSEWKFNERSDGSMYSLYTFSRKIGSTIASTGVSFGLAAIGFVSGSNVVQTAEAVNGIYFLVNIIPVVTCALELIGVGLIFNLNKETTEQMYAELKAK</sequence>
<evidence type="ECO:0000313" key="4">
    <source>
        <dbReference type="EMBL" id="RHJ11253.1"/>
    </source>
</evidence>
<dbReference type="CDD" id="cd17332">
    <property type="entry name" value="MFS_MelB_like"/>
    <property type="match status" value="1"/>
</dbReference>
<dbReference type="EMBL" id="JAPRBD010000002">
    <property type="protein sequence ID" value="MCZ0688847.1"/>
    <property type="molecule type" value="Genomic_DNA"/>
</dbReference>
<dbReference type="Proteomes" id="UP000235093">
    <property type="component" value="Unassembled WGS sequence"/>
</dbReference>
<feature type="transmembrane region" description="Helical" evidence="1">
    <location>
        <begin position="86"/>
        <end position="106"/>
    </location>
</feature>
<feature type="transmembrane region" description="Helical" evidence="1">
    <location>
        <begin position="233"/>
        <end position="252"/>
    </location>
</feature>
<dbReference type="InterPro" id="IPR036259">
    <property type="entry name" value="MFS_trans_sf"/>
</dbReference>
<dbReference type="Proteomes" id="UP001076974">
    <property type="component" value="Unassembled WGS sequence"/>
</dbReference>
<dbReference type="PANTHER" id="PTHR11328:SF24">
    <property type="entry name" value="MAJOR FACILITATOR SUPERFAMILY (MFS) PROFILE DOMAIN-CONTAINING PROTEIN"/>
    <property type="match status" value="1"/>
</dbReference>
<keyword evidence="1" id="KW-0472">Membrane</keyword>
<feature type="transmembrane region" description="Helical" evidence="1">
    <location>
        <begin position="413"/>
        <end position="437"/>
    </location>
</feature>
<organism evidence="3 5">
    <name type="scientific">Mediterraneibacter gnavus</name>
    <name type="common">Ruminococcus gnavus</name>
    <dbReference type="NCBI Taxonomy" id="33038"/>
    <lineage>
        <taxon>Bacteria</taxon>
        <taxon>Bacillati</taxon>
        <taxon>Bacillota</taxon>
        <taxon>Clostridia</taxon>
        <taxon>Lachnospirales</taxon>
        <taxon>Lachnospiraceae</taxon>
        <taxon>Mediterraneibacter</taxon>
    </lineage>
</organism>
<reference evidence="4 6" key="2">
    <citation type="submission" date="2018-08" db="EMBL/GenBank/DDBJ databases">
        <title>A genome reference for cultivated species of the human gut microbiota.</title>
        <authorList>
            <person name="Zou Y."/>
            <person name="Xue W."/>
            <person name="Luo G."/>
        </authorList>
    </citation>
    <scope>NUCLEOTIDE SEQUENCE [LARGE SCALE GENOMIC DNA]</scope>
    <source>
        <strain evidence="4 6">AM12-54</strain>
    </source>
</reference>
<evidence type="ECO:0000313" key="3">
    <source>
        <dbReference type="EMBL" id="PLT77283.1"/>
    </source>
</evidence>
<feature type="transmembrane region" description="Helical" evidence="1">
    <location>
        <begin position="380"/>
        <end position="401"/>
    </location>
</feature>
<dbReference type="GO" id="GO:0015293">
    <property type="term" value="F:symporter activity"/>
    <property type="evidence" value="ECO:0007669"/>
    <property type="project" value="InterPro"/>
</dbReference>
<evidence type="ECO:0000256" key="1">
    <source>
        <dbReference type="SAM" id="Phobius"/>
    </source>
</evidence>
<dbReference type="Pfam" id="PF13347">
    <property type="entry name" value="MFS_2"/>
    <property type="match status" value="1"/>
</dbReference>
<evidence type="ECO:0000313" key="2">
    <source>
        <dbReference type="EMBL" id="MCZ0688847.1"/>
    </source>
</evidence>
<dbReference type="GO" id="GO:0005886">
    <property type="term" value="C:plasma membrane"/>
    <property type="evidence" value="ECO:0007669"/>
    <property type="project" value="TreeGrafter"/>
</dbReference>
<dbReference type="GO" id="GO:0006814">
    <property type="term" value="P:sodium ion transport"/>
    <property type="evidence" value="ECO:0007669"/>
    <property type="project" value="InterPro"/>
</dbReference>
<dbReference type="Gene3D" id="1.20.1250.20">
    <property type="entry name" value="MFS general substrate transporter like domains"/>
    <property type="match status" value="2"/>
</dbReference>
<keyword evidence="1" id="KW-0812">Transmembrane</keyword>
<evidence type="ECO:0000313" key="5">
    <source>
        <dbReference type="Proteomes" id="UP000235093"/>
    </source>
</evidence>
<feature type="transmembrane region" description="Helical" evidence="1">
    <location>
        <begin position="327"/>
        <end position="351"/>
    </location>
</feature>
<dbReference type="NCBIfam" id="TIGR00792">
    <property type="entry name" value="gph"/>
    <property type="match status" value="1"/>
</dbReference>
<feature type="transmembrane region" description="Helical" evidence="1">
    <location>
        <begin position="303"/>
        <end position="321"/>
    </location>
</feature>
<protein>
    <submittedName>
        <fullName evidence="3">MFS transporter</fullName>
    </submittedName>
</protein>
<keyword evidence="1" id="KW-1133">Transmembrane helix</keyword>